<dbReference type="Proteomes" id="UP000008810">
    <property type="component" value="Chromosome 1"/>
</dbReference>
<reference evidence="2" key="3">
    <citation type="submission" date="2018-08" db="UniProtKB">
        <authorList>
            <consortium name="EnsemblPlants"/>
        </authorList>
    </citation>
    <scope>IDENTIFICATION</scope>
    <source>
        <strain evidence="2">cv. Bd21</strain>
    </source>
</reference>
<evidence type="ECO:0000313" key="3">
    <source>
        <dbReference type="Proteomes" id="UP000008810"/>
    </source>
</evidence>
<keyword evidence="3" id="KW-1185">Reference proteome</keyword>
<organism evidence="1">
    <name type="scientific">Brachypodium distachyon</name>
    <name type="common">Purple false brome</name>
    <name type="synonym">Trachynia distachya</name>
    <dbReference type="NCBI Taxonomy" id="15368"/>
    <lineage>
        <taxon>Eukaryota</taxon>
        <taxon>Viridiplantae</taxon>
        <taxon>Streptophyta</taxon>
        <taxon>Embryophyta</taxon>
        <taxon>Tracheophyta</taxon>
        <taxon>Spermatophyta</taxon>
        <taxon>Magnoliopsida</taxon>
        <taxon>Liliopsida</taxon>
        <taxon>Poales</taxon>
        <taxon>Poaceae</taxon>
        <taxon>BOP clade</taxon>
        <taxon>Pooideae</taxon>
        <taxon>Stipodae</taxon>
        <taxon>Brachypodieae</taxon>
        <taxon>Brachypodium</taxon>
    </lineage>
</organism>
<name>A0A2K2DJU4_BRADI</name>
<gene>
    <name evidence="1" type="ORF">BRADI_1g17503v3</name>
</gene>
<dbReference type="EnsemblPlants" id="PNT74549">
    <property type="protein sequence ID" value="PNT74549"/>
    <property type="gene ID" value="BRADI_1g17503v3"/>
</dbReference>
<accession>A0A2K2DJU4</accession>
<dbReference type="AlphaFoldDB" id="A0A2K2DJU4"/>
<dbReference type="Gramene" id="PNT74549">
    <property type="protein sequence ID" value="PNT74549"/>
    <property type="gene ID" value="BRADI_1g17503v3"/>
</dbReference>
<dbReference type="EMBL" id="CM000880">
    <property type="protein sequence ID" value="PNT74549.1"/>
    <property type="molecule type" value="Genomic_DNA"/>
</dbReference>
<proteinExistence type="predicted"/>
<sequence length="37" mass="4286">MTDKSNCRQEIELMFGIRKRKGGQQVSAVKSFRRGSR</sequence>
<dbReference type="InParanoid" id="A0A2K2DJU4"/>
<evidence type="ECO:0000313" key="1">
    <source>
        <dbReference type="EMBL" id="PNT74549.1"/>
    </source>
</evidence>
<evidence type="ECO:0000313" key="2">
    <source>
        <dbReference type="EnsemblPlants" id="PNT74549"/>
    </source>
</evidence>
<protein>
    <submittedName>
        <fullName evidence="1 2">Uncharacterized protein</fullName>
    </submittedName>
</protein>
<reference evidence="1" key="2">
    <citation type="submission" date="2017-06" db="EMBL/GenBank/DDBJ databases">
        <title>WGS assembly of Brachypodium distachyon.</title>
        <authorList>
            <consortium name="The International Brachypodium Initiative"/>
            <person name="Lucas S."/>
            <person name="Harmon-Smith M."/>
            <person name="Lail K."/>
            <person name="Tice H."/>
            <person name="Grimwood J."/>
            <person name="Bruce D."/>
            <person name="Barry K."/>
            <person name="Shu S."/>
            <person name="Lindquist E."/>
            <person name="Wang M."/>
            <person name="Pitluck S."/>
            <person name="Vogel J.P."/>
            <person name="Garvin D.F."/>
            <person name="Mockler T.C."/>
            <person name="Schmutz J."/>
            <person name="Rokhsar D."/>
            <person name="Bevan M.W."/>
        </authorList>
    </citation>
    <scope>NUCLEOTIDE SEQUENCE</scope>
    <source>
        <strain evidence="1">Bd21</strain>
    </source>
</reference>
<reference evidence="1 2" key="1">
    <citation type="journal article" date="2010" name="Nature">
        <title>Genome sequencing and analysis of the model grass Brachypodium distachyon.</title>
        <authorList>
            <consortium name="International Brachypodium Initiative"/>
        </authorList>
    </citation>
    <scope>NUCLEOTIDE SEQUENCE [LARGE SCALE GENOMIC DNA]</scope>
    <source>
        <strain evidence="1 2">Bd21</strain>
    </source>
</reference>